<dbReference type="Proteomes" id="UP001482620">
    <property type="component" value="Unassembled WGS sequence"/>
</dbReference>
<evidence type="ECO:0000313" key="1">
    <source>
        <dbReference type="EMBL" id="MEQ2249422.1"/>
    </source>
</evidence>
<protein>
    <submittedName>
        <fullName evidence="1">Uncharacterized protein</fullName>
    </submittedName>
</protein>
<sequence>MHCSYITSSPAALGTLARHAITLQANRSRVRINPVKPCSCNRDRVRFSGPFQGLGWVHTGMIRPWHGTKLWCKSTVSLKSGQQGPPGNTSCTMTYLMVQGENGF</sequence>
<dbReference type="EMBL" id="JAHRIQ010085185">
    <property type="protein sequence ID" value="MEQ2249422.1"/>
    <property type="molecule type" value="Genomic_DNA"/>
</dbReference>
<proteinExistence type="predicted"/>
<comment type="caution">
    <text evidence="1">The sequence shown here is derived from an EMBL/GenBank/DDBJ whole genome shotgun (WGS) entry which is preliminary data.</text>
</comment>
<reference evidence="1 2" key="1">
    <citation type="submission" date="2021-06" db="EMBL/GenBank/DDBJ databases">
        <authorList>
            <person name="Palmer J.M."/>
        </authorList>
    </citation>
    <scope>NUCLEOTIDE SEQUENCE [LARGE SCALE GENOMIC DNA]</scope>
    <source>
        <strain evidence="2">if_2019</strain>
        <tissue evidence="1">Muscle</tissue>
    </source>
</reference>
<keyword evidence="2" id="KW-1185">Reference proteome</keyword>
<accession>A0ABV0UW70</accession>
<gene>
    <name evidence="1" type="ORF">ILYODFUR_029089</name>
</gene>
<evidence type="ECO:0000313" key="2">
    <source>
        <dbReference type="Proteomes" id="UP001482620"/>
    </source>
</evidence>
<organism evidence="1 2">
    <name type="scientific">Ilyodon furcidens</name>
    <name type="common">goldbreast splitfin</name>
    <dbReference type="NCBI Taxonomy" id="33524"/>
    <lineage>
        <taxon>Eukaryota</taxon>
        <taxon>Metazoa</taxon>
        <taxon>Chordata</taxon>
        <taxon>Craniata</taxon>
        <taxon>Vertebrata</taxon>
        <taxon>Euteleostomi</taxon>
        <taxon>Actinopterygii</taxon>
        <taxon>Neopterygii</taxon>
        <taxon>Teleostei</taxon>
        <taxon>Neoteleostei</taxon>
        <taxon>Acanthomorphata</taxon>
        <taxon>Ovalentaria</taxon>
        <taxon>Atherinomorphae</taxon>
        <taxon>Cyprinodontiformes</taxon>
        <taxon>Goodeidae</taxon>
        <taxon>Ilyodon</taxon>
    </lineage>
</organism>
<name>A0ABV0UW70_9TELE</name>